<dbReference type="AlphaFoldDB" id="A0A820NEW9"/>
<comment type="caution">
    <text evidence="1">The sequence shown here is derived from an EMBL/GenBank/DDBJ whole genome shotgun (WGS) entry which is preliminary data.</text>
</comment>
<accession>A0A820NEW9</accession>
<gene>
    <name evidence="1" type="ORF">OKA104_LOCUS50842</name>
</gene>
<feature type="non-terminal residue" evidence="1">
    <location>
        <position position="1"/>
    </location>
</feature>
<name>A0A820NEW9_9BILA</name>
<dbReference type="EMBL" id="CAJOAY010026400">
    <property type="protein sequence ID" value="CAF4390408.1"/>
    <property type="molecule type" value="Genomic_DNA"/>
</dbReference>
<evidence type="ECO:0000313" key="1">
    <source>
        <dbReference type="EMBL" id="CAF4390408.1"/>
    </source>
</evidence>
<evidence type="ECO:0000313" key="2">
    <source>
        <dbReference type="Proteomes" id="UP000663881"/>
    </source>
</evidence>
<dbReference type="Proteomes" id="UP000663881">
    <property type="component" value="Unassembled WGS sequence"/>
</dbReference>
<protein>
    <submittedName>
        <fullName evidence="1">Uncharacterized protein</fullName>
    </submittedName>
</protein>
<sequence>QLSDKTTNEKQTNSNEINIQNCHGQPIDLLHPTATEKLINTDDQCEFPSGERFPPLTNDELEQELQQFCPKFKWKDIKTILGKSFHAPILSHQVNDFTYEIDRYITNLMNESLNLLQTDSISTSIAFLQRNTNVSYHTQMKYLSSIGSYFINSPNILSHLETKSIHQQFHESFYFSPKDKSNEVKNTRN</sequence>
<organism evidence="1 2">
    <name type="scientific">Adineta steineri</name>
    <dbReference type="NCBI Taxonomy" id="433720"/>
    <lineage>
        <taxon>Eukaryota</taxon>
        <taxon>Metazoa</taxon>
        <taxon>Spiralia</taxon>
        <taxon>Gnathifera</taxon>
        <taxon>Rotifera</taxon>
        <taxon>Eurotatoria</taxon>
        <taxon>Bdelloidea</taxon>
        <taxon>Adinetida</taxon>
        <taxon>Adinetidae</taxon>
        <taxon>Adineta</taxon>
    </lineage>
</organism>
<feature type="non-terminal residue" evidence="1">
    <location>
        <position position="189"/>
    </location>
</feature>
<reference evidence="1" key="1">
    <citation type="submission" date="2021-02" db="EMBL/GenBank/DDBJ databases">
        <authorList>
            <person name="Nowell W R."/>
        </authorList>
    </citation>
    <scope>NUCLEOTIDE SEQUENCE</scope>
</reference>
<proteinExistence type="predicted"/>